<dbReference type="AlphaFoldDB" id="A0A7X0MJ03"/>
<sequence>MIYYKVSLYGESFQVKKLSPNLSFYRIIHKHGILEIFKNRSSGKWSILFRSNPDDLIPASFIGPEIERSYQTSLQYKLARGSFSSLVRIFS</sequence>
<comment type="caution">
    <text evidence="1">The sequence shown here is derived from an EMBL/GenBank/DDBJ whole genome shotgun (WGS) entry which is preliminary data.</text>
</comment>
<protein>
    <submittedName>
        <fullName evidence="1">Uncharacterized protein</fullName>
    </submittedName>
</protein>
<dbReference type="Proteomes" id="UP000521017">
    <property type="component" value="Unassembled WGS sequence"/>
</dbReference>
<accession>A0A7X0MJ03</accession>
<name>A0A7X0MJ03_9SPHI</name>
<organism evidence="1 2">
    <name type="scientific">Pedobacter cryoconitis</name>
    <dbReference type="NCBI Taxonomy" id="188932"/>
    <lineage>
        <taxon>Bacteria</taxon>
        <taxon>Pseudomonadati</taxon>
        <taxon>Bacteroidota</taxon>
        <taxon>Sphingobacteriia</taxon>
        <taxon>Sphingobacteriales</taxon>
        <taxon>Sphingobacteriaceae</taxon>
        <taxon>Pedobacter</taxon>
    </lineage>
</organism>
<gene>
    <name evidence="1" type="ORF">HDF25_002833</name>
</gene>
<evidence type="ECO:0000313" key="1">
    <source>
        <dbReference type="EMBL" id="MBB6500674.1"/>
    </source>
</evidence>
<dbReference type="RefSeq" id="WP_184625703.1">
    <property type="nucleotide sequence ID" value="NZ_JACHCC010000007.1"/>
</dbReference>
<proteinExistence type="predicted"/>
<reference evidence="1 2" key="1">
    <citation type="submission" date="2020-08" db="EMBL/GenBank/DDBJ databases">
        <title>Genomic Encyclopedia of Type Strains, Phase IV (KMG-V): Genome sequencing to study the core and pangenomes of soil and plant-associated prokaryotes.</title>
        <authorList>
            <person name="Whitman W."/>
        </authorList>
    </citation>
    <scope>NUCLEOTIDE SEQUENCE [LARGE SCALE GENOMIC DNA]</scope>
    <source>
        <strain evidence="1 2">M2T3</strain>
    </source>
</reference>
<evidence type="ECO:0000313" key="2">
    <source>
        <dbReference type="Proteomes" id="UP000521017"/>
    </source>
</evidence>
<dbReference type="EMBL" id="JACHCC010000007">
    <property type="protein sequence ID" value="MBB6500674.1"/>
    <property type="molecule type" value="Genomic_DNA"/>
</dbReference>